<evidence type="ECO:0000313" key="10">
    <source>
        <dbReference type="Proteomes" id="UP000054304"/>
    </source>
</evidence>
<dbReference type="OrthoDB" id="4036034at2759"/>
<evidence type="ECO:0000256" key="1">
    <source>
        <dbReference type="ARBA" id="ARBA00009217"/>
    </source>
</evidence>
<dbReference type="GO" id="GO:0030474">
    <property type="term" value="P:spindle pole body duplication"/>
    <property type="evidence" value="ECO:0007669"/>
    <property type="project" value="InterPro"/>
</dbReference>
<keyword evidence="3 7" id="KW-0963">Cytoplasm</keyword>
<dbReference type="EMBL" id="LN736369">
    <property type="protein sequence ID" value="CEP64090.1"/>
    <property type="molecule type" value="Genomic_DNA"/>
</dbReference>
<name>A0A0C7N8A2_9SACH</name>
<dbReference type="HOGENOM" id="CLU_1277817_0_0_1"/>
<comment type="function">
    <text evidence="6">Component of the spindle pole body (SPB) required for the proper execution of spindle pole body (SPB) duplication. Links the central plaque component SPC42 to the inner plaque component SPC110.</text>
</comment>
<comment type="similarity">
    <text evidence="1 7">Belongs to the SPC29 family.</text>
</comment>
<reference evidence="9 10" key="1">
    <citation type="submission" date="2014-12" db="EMBL/GenBank/DDBJ databases">
        <authorList>
            <person name="Neuveglise Cecile"/>
        </authorList>
    </citation>
    <scope>NUCLEOTIDE SEQUENCE [LARGE SCALE GENOMIC DNA]</scope>
    <source>
        <strain evidence="9 10">CBS 12615</strain>
    </source>
</reference>
<dbReference type="GO" id="GO:0005823">
    <property type="term" value="C:central plaque of spindle pole body"/>
    <property type="evidence" value="ECO:0007669"/>
    <property type="project" value="InterPro"/>
</dbReference>
<keyword evidence="4 7" id="KW-0206">Cytoskeleton</keyword>
<evidence type="ECO:0000256" key="8">
    <source>
        <dbReference type="SAM" id="MobiDB-lite"/>
    </source>
</evidence>
<keyword evidence="5 7" id="KW-0539">Nucleus</keyword>
<dbReference type="Proteomes" id="UP000054304">
    <property type="component" value="Unassembled WGS sequence"/>
</dbReference>
<sequence>MSRQPGKGFFSDPETDDTLRNIRREYLASKKNLQELLITSPTSMRTRQLQNPTPVTDFSRKDGRLNNDDHLRLQLREGLKSDPEIMPAGATPSSYKTFQKIGQSKAYNEIDTMRSMLYDQQRQINQMQRDFESQGQRNAALHDRVYYLERTVAKLEAELETQSTVRDSYEPVVRPLRTKIPAPVEFQDHDNTRALLNPQSMDMAAKRQISNYEDSTTRLIQMAQDSNSWS</sequence>
<dbReference type="GO" id="GO:0005200">
    <property type="term" value="F:structural constituent of cytoskeleton"/>
    <property type="evidence" value="ECO:0007669"/>
    <property type="project" value="InterPro"/>
</dbReference>
<dbReference type="AlphaFoldDB" id="A0A0C7N8A2"/>
<evidence type="ECO:0000256" key="7">
    <source>
        <dbReference type="RuleBase" id="RU362139"/>
    </source>
</evidence>
<feature type="region of interest" description="Disordered" evidence="8">
    <location>
        <begin position="43"/>
        <end position="65"/>
    </location>
</feature>
<dbReference type="Pfam" id="PF17082">
    <property type="entry name" value="Spc29"/>
    <property type="match status" value="1"/>
</dbReference>
<keyword evidence="10" id="KW-1185">Reference proteome</keyword>
<dbReference type="GO" id="GO:0005634">
    <property type="term" value="C:nucleus"/>
    <property type="evidence" value="ECO:0007669"/>
    <property type="project" value="UniProtKB-SubCell"/>
</dbReference>
<feature type="non-terminal residue" evidence="9">
    <location>
        <position position="230"/>
    </location>
</feature>
<evidence type="ECO:0000256" key="4">
    <source>
        <dbReference type="ARBA" id="ARBA00023212"/>
    </source>
</evidence>
<comment type="subcellular location">
    <subcellularLocation>
        <location evidence="7">Cytoplasm</location>
        <location evidence="7">Cytoskeleton</location>
        <location evidence="7">Microtubule organizing center</location>
        <location evidence="7">Spindle pole body</location>
    </subcellularLocation>
    <subcellularLocation>
        <location evidence="7">Nucleus</location>
    </subcellularLocation>
</comment>
<evidence type="ECO:0000256" key="2">
    <source>
        <dbReference type="ARBA" id="ARBA00016328"/>
    </source>
</evidence>
<accession>A0A0C7N8A2</accession>
<evidence type="ECO:0000313" key="9">
    <source>
        <dbReference type="EMBL" id="CEP64090.1"/>
    </source>
</evidence>
<organism evidence="9 10">
    <name type="scientific">Lachancea lanzarotensis</name>
    <dbReference type="NCBI Taxonomy" id="1245769"/>
    <lineage>
        <taxon>Eukaryota</taxon>
        <taxon>Fungi</taxon>
        <taxon>Dikarya</taxon>
        <taxon>Ascomycota</taxon>
        <taxon>Saccharomycotina</taxon>
        <taxon>Saccharomycetes</taxon>
        <taxon>Saccharomycetales</taxon>
        <taxon>Saccharomycetaceae</taxon>
        <taxon>Lachancea</taxon>
    </lineage>
</organism>
<gene>
    <name evidence="7" type="primary">SPC29</name>
    <name evidence="9" type="ORF">LALA0_S10e02036g</name>
</gene>
<evidence type="ECO:0000256" key="6">
    <source>
        <dbReference type="ARBA" id="ARBA00025108"/>
    </source>
</evidence>
<dbReference type="InterPro" id="IPR031392">
    <property type="entry name" value="Spc29"/>
</dbReference>
<protein>
    <recommendedName>
        <fullName evidence="2 7">Spindle pole component 29</fullName>
    </recommendedName>
</protein>
<evidence type="ECO:0000256" key="5">
    <source>
        <dbReference type="ARBA" id="ARBA00023242"/>
    </source>
</evidence>
<evidence type="ECO:0000256" key="3">
    <source>
        <dbReference type="ARBA" id="ARBA00022490"/>
    </source>
</evidence>
<proteinExistence type="inferred from homology"/>
<feature type="compositionally biased region" description="Polar residues" evidence="8">
    <location>
        <begin position="43"/>
        <end position="56"/>
    </location>
</feature>